<dbReference type="GO" id="GO:0000155">
    <property type="term" value="F:phosphorelay sensor kinase activity"/>
    <property type="evidence" value="ECO:0007669"/>
    <property type="project" value="InterPro"/>
</dbReference>
<dbReference type="InterPro" id="IPR011712">
    <property type="entry name" value="Sig_transdc_His_kin_sub3_dim/P"/>
</dbReference>
<name>A0A327ZDU8_9ACTN</name>
<dbReference type="GO" id="GO:0005524">
    <property type="term" value="F:ATP binding"/>
    <property type="evidence" value="ECO:0007669"/>
    <property type="project" value="UniProtKB-KW"/>
</dbReference>
<feature type="transmembrane region" description="Helical" evidence="9">
    <location>
        <begin position="31"/>
        <end position="50"/>
    </location>
</feature>
<dbReference type="PANTHER" id="PTHR24421">
    <property type="entry name" value="NITRATE/NITRITE SENSOR PROTEIN NARX-RELATED"/>
    <property type="match status" value="1"/>
</dbReference>
<evidence type="ECO:0000259" key="10">
    <source>
        <dbReference type="Pfam" id="PF07730"/>
    </source>
</evidence>
<keyword evidence="6 11" id="KW-0418">Kinase</keyword>
<feature type="transmembrane region" description="Helical" evidence="9">
    <location>
        <begin position="56"/>
        <end position="77"/>
    </location>
</feature>
<proteinExistence type="predicted"/>
<evidence type="ECO:0000313" key="12">
    <source>
        <dbReference type="Proteomes" id="UP000249341"/>
    </source>
</evidence>
<keyword evidence="9" id="KW-1133">Transmembrane helix</keyword>
<keyword evidence="3" id="KW-0597">Phosphoprotein</keyword>
<dbReference type="OrthoDB" id="227596at2"/>
<comment type="caution">
    <text evidence="11">The sequence shown here is derived from an EMBL/GenBank/DDBJ whole genome shotgun (WGS) entry which is preliminary data.</text>
</comment>
<gene>
    <name evidence="11" type="ORF">B0I29_111162</name>
</gene>
<keyword evidence="9" id="KW-0472">Membrane</keyword>
<evidence type="ECO:0000256" key="8">
    <source>
        <dbReference type="ARBA" id="ARBA00023012"/>
    </source>
</evidence>
<evidence type="ECO:0000313" key="11">
    <source>
        <dbReference type="EMBL" id="RAK34560.1"/>
    </source>
</evidence>
<evidence type="ECO:0000256" key="1">
    <source>
        <dbReference type="ARBA" id="ARBA00000085"/>
    </source>
</evidence>
<reference evidence="11 12" key="1">
    <citation type="submission" date="2018-06" db="EMBL/GenBank/DDBJ databases">
        <title>Genomic Encyclopedia of Type Strains, Phase III (KMG-III): the genomes of soil and plant-associated and newly described type strains.</title>
        <authorList>
            <person name="Whitman W."/>
        </authorList>
    </citation>
    <scope>NUCLEOTIDE SEQUENCE [LARGE SCALE GENOMIC DNA]</scope>
    <source>
        <strain evidence="11 12">CGMCC 4.7090</strain>
    </source>
</reference>
<dbReference type="InterPro" id="IPR036890">
    <property type="entry name" value="HATPase_C_sf"/>
</dbReference>
<dbReference type="Proteomes" id="UP000249341">
    <property type="component" value="Unassembled WGS sequence"/>
</dbReference>
<protein>
    <recommendedName>
        <fullName evidence="2">histidine kinase</fullName>
        <ecNumber evidence="2">2.7.13.3</ecNumber>
    </recommendedName>
</protein>
<dbReference type="RefSeq" id="WP_111651221.1">
    <property type="nucleotide sequence ID" value="NZ_JACHWI010000011.1"/>
</dbReference>
<keyword evidence="8" id="KW-0902">Two-component regulatory system</keyword>
<evidence type="ECO:0000256" key="3">
    <source>
        <dbReference type="ARBA" id="ARBA00022553"/>
    </source>
</evidence>
<dbReference type="PANTHER" id="PTHR24421:SF10">
    <property type="entry name" value="NITRATE_NITRITE SENSOR PROTEIN NARQ"/>
    <property type="match status" value="1"/>
</dbReference>
<comment type="catalytic activity">
    <reaction evidence="1">
        <text>ATP + protein L-histidine = ADP + protein N-phospho-L-histidine.</text>
        <dbReference type="EC" id="2.7.13.3"/>
    </reaction>
</comment>
<evidence type="ECO:0000256" key="2">
    <source>
        <dbReference type="ARBA" id="ARBA00012438"/>
    </source>
</evidence>
<feature type="domain" description="Signal transduction histidine kinase subgroup 3 dimerisation and phosphoacceptor" evidence="10">
    <location>
        <begin position="170"/>
        <end position="232"/>
    </location>
</feature>
<dbReference type="InterPro" id="IPR050482">
    <property type="entry name" value="Sensor_HK_TwoCompSys"/>
</dbReference>
<feature type="transmembrane region" description="Helical" evidence="9">
    <location>
        <begin position="84"/>
        <end position="116"/>
    </location>
</feature>
<dbReference type="SUPFAM" id="SSF55874">
    <property type="entry name" value="ATPase domain of HSP90 chaperone/DNA topoisomerase II/histidine kinase"/>
    <property type="match status" value="1"/>
</dbReference>
<feature type="transmembrane region" description="Helical" evidence="9">
    <location>
        <begin position="6"/>
        <end position="24"/>
    </location>
</feature>
<evidence type="ECO:0000256" key="5">
    <source>
        <dbReference type="ARBA" id="ARBA00022741"/>
    </source>
</evidence>
<dbReference type="GO" id="GO:0046983">
    <property type="term" value="F:protein dimerization activity"/>
    <property type="evidence" value="ECO:0007669"/>
    <property type="project" value="InterPro"/>
</dbReference>
<dbReference type="Pfam" id="PF07730">
    <property type="entry name" value="HisKA_3"/>
    <property type="match status" value="1"/>
</dbReference>
<accession>A0A327ZDU8</accession>
<sequence>MTVVWWLAGVVVLVVGGVVAPIGWHGWPSTVVGNVFALSLVVSGLVLAWWRTHPRLVAVAGGGLWLVAGGLSSWGWFPDPALVILALLSTVAALGFRGWQGAAGLAGYLLILFYLVGDPNPVPLMMFSVPGFLAGTVLRQRREVAARLAARGRELEEERELFADLALRHERARIAAELHDIVGHAISVMIIQAAAGQRLVDRDPDRTREAFAAIAESARQGRGDLQRLVDLLGGAASGGPDLAVIDEVVDRAARSGLDVSCRFEGVRDGLPAPVAHLAFRVVQESLTNALRYAPGAAVRVTVSGSVQILVVRVENAPGSGADAGVAGCGQGLTGLRERIQELGGRLSAGPVVGGGWAVEAGLPL</sequence>
<dbReference type="AlphaFoldDB" id="A0A327ZDU8"/>
<dbReference type="GO" id="GO:0016020">
    <property type="term" value="C:membrane"/>
    <property type="evidence" value="ECO:0007669"/>
    <property type="project" value="InterPro"/>
</dbReference>
<keyword evidence="12" id="KW-1185">Reference proteome</keyword>
<evidence type="ECO:0000256" key="4">
    <source>
        <dbReference type="ARBA" id="ARBA00022679"/>
    </source>
</evidence>
<dbReference type="CDD" id="cd16917">
    <property type="entry name" value="HATPase_UhpB-NarQ-NarX-like"/>
    <property type="match status" value="1"/>
</dbReference>
<evidence type="ECO:0000256" key="9">
    <source>
        <dbReference type="SAM" id="Phobius"/>
    </source>
</evidence>
<dbReference type="Gene3D" id="1.20.5.1930">
    <property type="match status" value="1"/>
</dbReference>
<evidence type="ECO:0000256" key="7">
    <source>
        <dbReference type="ARBA" id="ARBA00022840"/>
    </source>
</evidence>
<dbReference type="Gene3D" id="3.30.565.10">
    <property type="entry name" value="Histidine kinase-like ATPase, C-terminal domain"/>
    <property type="match status" value="1"/>
</dbReference>
<keyword evidence="9" id="KW-0812">Transmembrane</keyword>
<keyword evidence="5" id="KW-0547">Nucleotide-binding</keyword>
<organism evidence="11 12">
    <name type="scientific">Actinoplanes lutulentus</name>
    <dbReference type="NCBI Taxonomy" id="1287878"/>
    <lineage>
        <taxon>Bacteria</taxon>
        <taxon>Bacillati</taxon>
        <taxon>Actinomycetota</taxon>
        <taxon>Actinomycetes</taxon>
        <taxon>Micromonosporales</taxon>
        <taxon>Micromonosporaceae</taxon>
        <taxon>Actinoplanes</taxon>
    </lineage>
</organism>
<keyword evidence="7" id="KW-0067">ATP-binding</keyword>
<dbReference type="EC" id="2.7.13.3" evidence="2"/>
<keyword evidence="4" id="KW-0808">Transferase</keyword>
<evidence type="ECO:0000256" key="6">
    <source>
        <dbReference type="ARBA" id="ARBA00022777"/>
    </source>
</evidence>
<dbReference type="EMBL" id="QLMJ01000011">
    <property type="protein sequence ID" value="RAK34560.1"/>
    <property type="molecule type" value="Genomic_DNA"/>
</dbReference>